<evidence type="ECO:0000313" key="3">
    <source>
        <dbReference type="Proteomes" id="UP000831775"/>
    </source>
</evidence>
<name>A0ABY4FUS3_9MICO</name>
<feature type="domain" description="Transcription regulator HTH AraC- type ligand binding" evidence="1">
    <location>
        <begin position="30"/>
        <end position="130"/>
    </location>
</feature>
<gene>
    <name evidence="2" type="ORF">MUN76_13570</name>
</gene>
<evidence type="ECO:0000313" key="2">
    <source>
        <dbReference type="EMBL" id="UOQ60056.1"/>
    </source>
</evidence>
<keyword evidence="3" id="KW-1185">Reference proteome</keyword>
<dbReference type="Proteomes" id="UP000831775">
    <property type="component" value="Chromosome"/>
</dbReference>
<dbReference type="Pfam" id="PF14525">
    <property type="entry name" value="AraC_binding_2"/>
    <property type="match status" value="1"/>
</dbReference>
<dbReference type="InterPro" id="IPR035418">
    <property type="entry name" value="AraC-bd_2"/>
</dbReference>
<organism evidence="2 3">
    <name type="scientific">Leucobacter rhizosphaerae</name>
    <dbReference type="NCBI Taxonomy" id="2932245"/>
    <lineage>
        <taxon>Bacteria</taxon>
        <taxon>Bacillati</taxon>
        <taxon>Actinomycetota</taxon>
        <taxon>Actinomycetes</taxon>
        <taxon>Micrococcales</taxon>
        <taxon>Microbacteriaceae</taxon>
        <taxon>Leucobacter</taxon>
    </lineage>
</organism>
<evidence type="ECO:0000259" key="1">
    <source>
        <dbReference type="Pfam" id="PF14525"/>
    </source>
</evidence>
<sequence>MAPRAWAELPRADELLSSRPTLRAETVDEAHETISALFCEHALAPIERSEVRMQLRSVHDGGVGIELLDYGRAVRIAVDRGLEDFHLVQIPLSGRATMHVGNAVVDSSPQVATVPPIDREFVMRWGPACRP</sequence>
<dbReference type="RefSeq" id="WP_244685389.1">
    <property type="nucleotide sequence ID" value="NZ_CP095043.1"/>
</dbReference>
<reference evidence="2 3" key="1">
    <citation type="submission" date="2022-04" db="EMBL/GenBank/DDBJ databases">
        <title>Leucobacter sp. isolated from rhizosphere of onion.</title>
        <authorList>
            <person name="Won M."/>
            <person name="Lee C.-M."/>
            <person name="Woen H.-Y."/>
            <person name="Kwon S.-W."/>
        </authorList>
    </citation>
    <scope>NUCLEOTIDE SEQUENCE [LARGE SCALE GENOMIC DNA]</scope>
    <source>
        <strain evidence="2 3">H25R-14</strain>
    </source>
</reference>
<accession>A0ABY4FUS3</accession>
<protein>
    <recommendedName>
        <fullName evidence="1">Transcription regulator HTH AraC- type ligand binding domain-containing protein</fullName>
    </recommendedName>
</protein>
<proteinExistence type="predicted"/>
<dbReference type="EMBL" id="CP095043">
    <property type="protein sequence ID" value="UOQ60056.1"/>
    <property type="molecule type" value="Genomic_DNA"/>
</dbReference>